<feature type="compositionally biased region" description="Basic and acidic residues" evidence="1">
    <location>
        <begin position="364"/>
        <end position="376"/>
    </location>
</feature>
<evidence type="ECO:0000313" key="3">
    <source>
        <dbReference type="EMBL" id="GGI95280.1"/>
    </source>
</evidence>
<dbReference type="GeneID" id="59166725"/>
<dbReference type="AlphaFoldDB" id="A0AAV4K9Y3"/>
<reference evidence="2" key="1">
    <citation type="journal article" date="2014" name="Int. J. Syst. Evol. Microbiol.">
        <title>Complete genome of a new Firmicutes species belonging to the dominant human colonic microbiota ('Ruminococcus bicirculans') reveals two chromosomes and a selective capacity to utilize plant glucans.</title>
        <authorList>
            <consortium name="NISC Comparative Sequencing Program"/>
            <person name="Wegmann U."/>
            <person name="Louis P."/>
            <person name="Goesmann A."/>
            <person name="Henrissat B."/>
            <person name="Duncan S.H."/>
            <person name="Flint H.J."/>
        </authorList>
    </citation>
    <scope>NUCLEOTIDE SEQUENCE</scope>
    <source>
        <strain evidence="2">CGMCC 1.8884</strain>
    </source>
</reference>
<dbReference type="Pfam" id="PF10134">
    <property type="entry name" value="RPA"/>
    <property type="match status" value="1"/>
</dbReference>
<reference evidence="3" key="4">
    <citation type="submission" date="2023-08" db="EMBL/GenBank/DDBJ databases">
        <authorList>
            <person name="Sun Q."/>
            <person name="Zhou Y."/>
        </authorList>
    </citation>
    <scope>NUCLEOTIDE SEQUENCE</scope>
    <source>
        <strain evidence="2">CGMCC 1.8884</strain>
        <strain evidence="3">CGMCC 1.8885</strain>
    </source>
</reference>
<protein>
    <recommendedName>
        <fullName evidence="6">Plasmid replication initiator protein</fullName>
    </recommendedName>
</protein>
<dbReference type="InterPro" id="IPR018777">
    <property type="entry name" value="Replication_initiator_prot_A"/>
</dbReference>
<evidence type="ECO:0000313" key="2">
    <source>
        <dbReference type="EMBL" id="GGI69759.1"/>
    </source>
</evidence>
<evidence type="ECO:0000256" key="1">
    <source>
        <dbReference type="SAM" id="MobiDB-lite"/>
    </source>
</evidence>
<proteinExistence type="predicted"/>
<keyword evidence="4" id="KW-1185">Reference proteome</keyword>
<dbReference type="Proteomes" id="UP000630135">
    <property type="component" value="Unassembled WGS sequence"/>
</dbReference>
<evidence type="ECO:0000313" key="5">
    <source>
        <dbReference type="Proteomes" id="UP000652720"/>
    </source>
</evidence>
<reference evidence="4" key="3">
    <citation type="journal article" date="2019" name="Int. J. Syst. Evol. Microbiol.">
        <title>The Global Catalogue of Microorganisms (GCM) 10K type strain sequencing project: providing services to taxonomists for standard genome sequencing and annotation.</title>
        <authorList>
            <consortium name="The Broad Institute Genomics Platform"/>
            <consortium name="The Broad Institute Genome Sequencing Center for Infectious Disease"/>
            <person name="Wu L."/>
            <person name="Ma J."/>
        </authorList>
    </citation>
    <scope>NUCLEOTIDE SEQUENCE [LARGE SCALE GENOMIC DNA]</scope>
    <source>
        <strain evidence="4">CGMCC 1.8884</strain>
    </source>
</reference>
<comment type="caution">
    <text evidence="3">The sequence shown here is derived from an EMBL/GenBank/DDBJ whole genome shotgun (WGS) entry which is preliminary data.</text>
</comment>
<dbReference type="EMBL" id="BMMA01000080">
    <property type="protein sequence ID" value="GGI95280.1"/>
    <property type="molecule type" value="Genomic_DNA"/>
</dbReference>
<gene>
    <name evidence="2" type="ORF">GCM10008021_32350</name>
    <name evidence="3" type="ORF">GCM10010914_32190</name>
</gene>
<feature type="region of interest" description="Disordered" evidence="1">
    <location>
        <begin position="347"/>
        <end position="378"/>
    </location>
</feature>
<organism evidence="3 5">
    <name type="scientific">Deinococcus wulumuqiensis</name>
    <dbReference type="NCBI Taxonomy" id="980427"/>
    <lineage>
        <taxon>Bacteria</taxon>
        <taxon>Thermotogati</taxon>
        <taxon>Deinococcota</taxon>
        <taxon>Deinococci</taxon>
        <taxon>Deinococcales</taxon>
        <taxon>Deinococcaceae</taxon>
        <taxon>Deinococcus</taxon>
    </lineage>
</organism>
<dbReference type="EMBL" id="BMLZ01000112">
    <property type="protein sequence ID" value="GGI69759.1"/>
    <property type="molecule type" value="Genomic_DNA"/>
</dbReference>
<dbReference type="Proteomes" id="UP000652720">
    <property type="component" value="Unassembled WGS sequence"/>
</dbReference>
<sequence length="435" mass="48225">MELELRINELDLTRAGIISVQRDLAPTETTWVTDYTIGDVMYRVMGSAFHGRPHGRDGDILLALQTIFFRAGCPENNEIEISAAQLLAASGHSRNGQYYASLRDALMRLSGVKWTLIRTQFDEKRKRHFGQTTTTGIIAEMEVMDQTTGSHRPFDQRELSDSSPIKITFVPSFAASIRDGLFQMLDGELLSRLGQPQARSLYRVLQAHRLTSSGSLASELTFQLKDWLSACGLENERLDNARRTLDAAHERLMAEKYLQNVSFEGRGRAAKLEYTFSAPPEPELVDILIARNVTRPVAETLAADHPDRIRLALRIIDERLTGGWKPRSLAASIVDAVRNPKKWGYMAADAPESPRKATVKRKPSKEPEPESEHAQDPRGTSLVLLKLHLGRAVSSKAIAAVNELDDAGAAALLTALQKGKSEALRLAQAILLVEL</sequence>
<accession>A0AAV4K9Y3</accession>
<reference evidence="3" key="2">
    <citation type="journal article" date="2014" name="Int. J. Syst. Evol. Microbiol.">
        <title>Complete genome sequence of Corynebacterium casei LMG S-19264T (=DSM 44701T), isolated from a smear-ripened cheese.</title>
        <authorList>
            <consortium name="US DOE Joint Genome Institute (JGI-PGF)"/>
            <person name="Walter F."/>
            <person name="Albersmeier A."/>
            <person name="Kalinowski J."/>
            <person name="Ruckert C."/>
        </authorList>
    </citation>
    <scope>NUCLEOTIDE SEQUENCE</scope>
    <source>
        <strain evidence="3">CGMCC 1.8885</strain>
    </source>
</reference>
<evidence type="ECO:0000313" key="4">
    <source>
        <dbReference type="Proteomes" id="UP000630135"/>
    </source>
</evidence>
<name>A0AAV4K9Y3_9DEIO</name>
<evidence type="ECO:0008006" key="6">
    <source>
        <dbReference type="Google" id="ProtNLM"/>
    </source>
</evidence>
<dbReference type="RefSeq" id="WP_017872066.1">
    <property type="nucleotide sequence ID" value="NZ_BMLZ01000112.1"/>
</dbReference>